<evidence type="ECO:0000313" key="1">
    <source>
        <dbReference type="EMBL" id="KAG2386851.1"/>
    </source>
</evidence>
<accession>A0AA88GR26</accession>
<gene>
    <name evidence="1" type="ORF">C9374_001886</name>
</gene>
<reference evidence="1 2" key="1">
    <citation type="journal article" date="2018" name="BMC Genomics">
        <title>The genome of Naegleria lovaniensis, the basis for a comparative approach to unravel pathogenicity factors of the human pathogenic amoeba N. fowleri.</title>
        <authorList>
            <person name="Liechti N."/>
            <person name="Schurch N."/>
            <person name="Bruggmann R."/>
            <person name="Wittwer M."/>
        </authorList>
    </citation>
    <scope>NUCLEOTIDE SEQUENCE [LARGE SCALE GENOMIC DNA]</scope>
    <source>
        <strain evidence="1 2">ATCC 30569</strain>
    </source>
</reference>
<comment type="caution">
    <text evidence="1">The sequence shown here is derived from an EMBL/GenBank/DDBJ whole genome shotgun (WGS) entry which is preliminary data.</text>
</comment>
<dbReference type="EMBL" id="PYSW02000014">
    <property type="protein sequence ID" value="KAG2386851.1"/>
    <property type="molecule type" value="Genomic_DNA"/>
</dbReference>
<dbReference type="Proteomes" id="UP000816034">
    <property type="component" value="Unassembled WGS sequence"/>
</dbReference>
<dbReference type="RefSeq" id="XP_044550843.1">
    <property type="nucleotide sequence ID" value="XM_044691242.1"/>
</dbReference>
<protein>
    <submittedName>
        <fullName evidence="1">Uncharacterized protein</fullName>
    </submittedName>
</protein>
<evidence type="ECO:0000313" key="2">
    <source>
        <dbReference type="Proteomes" id="UP000816034"/>
    </source>
</evidence>
<organism evidence="1 2">
    <name type="scientific">Naegleria lovaniensis</name>
    <name type="common">Amoeba</name>
    <dbReference type="NCBI Taxonomy" id="51637"/>
    <lineage>
        <taxon>Eukaryota</taxon>
        <taxon>Discoba</taxon>
        <taxon>Heterolobosea</taxon>
        <taxon>Tetramitia</taxon>
        <taxon>Eutetramitia</taxon>
        <taxon>Vahlkampfiidae</taxon>
        <taxon>Naegleria</taxon>
    </lineage>
</organism>
<keyword evidence="2" id="KW-1185">Reference proteome</keyword>
<proteinExistence type="predicted"/>
<dbReference type="AlphaFoldDB" id="A0AA88GR26"/>
<name>A0AA88GR26_NAELO</name>
<sequence length="122" mass="14160">MEKFVFPFFEKFQRVKINTTIDKIGHAMKPLNYEEILNLRYTIIEEGNSIHILFAHNAQTSHVFRAMFNATQLITGNTNQSVNFDNFVHALSEHGWVIDHDFVEDNGHMRICLAHGIKSNDQ</sequence>
<dbReference type="GeneID" id="68094342"/>